<feature type="domain" description="Disease resistance R13L4/SHOC-2-like LRR" evidence="2">
    <location>
        <begin position="36"/>
        <end position="179"/>
    </location>
</feature>
<dbReference type="InterPro" id="IPR055414">
    <property type="entry name" value="LRR_R13L4/SHOC2-like"/>
</dbReference>
<proteinExistence type="predicted"/>
<name>N1QP66_AEGTA</name>
<dbReference type="InterPro" id="IPR032675">
    <property type="entry name" value="LRR_dom_sf"/>
</dbReference>
<reference evidence="3" key="1">
    <citation type="submission" date="2015-06" db="UniProtKB">
        <authorList>
            <consortium name="EnsemblPlants"/>
        </authorList>
    </citation>
    <scope>IDENTIFICATION</scope>
</reference>
<dbReference type="AlphaFoldDB" id="N1QP66"/>
<dbReference type="EnsemblPlants" id="EMT00391">
    <property type="protein sequence ID" value="EMT00391"/>
    <property type="gene ID" value="F775_02355"/>
</dbReference>
<evidence type="ECO:0000256" key="1">
    <source>
        <dbReference type="ARBA" id="ARBA00022737"/>
    </source>
</evidence>
<organism evidence="3">
    <name type="scientific">Aegilops tauschii</name>
    <name type="common">Tausch's goatgrass</name>
    <name type="synonym">Aegilops squarrosa</name>
    <dbReference type="NCBI Taxonomy" id="37682"/>
    <lineage>
        <taxon>Eukaryota</taxon>
        <taxon>Viridiplantae</taxon>
        <taxon>Streptophyta</taxon>
        <taxon>Embryophyta</taxon>
        <taxon>Tracheophyta</taxon>
        <taxon>Spermatophyta</taxon>
        <taxon>Magnoliopsida</taxon>
        <taxon>Liliopsida</taxon>
        <taxon>Poales</taxon>
        <taxon>Poaceae</taxon>
        <taxon>BOP clade</taxon>
        <taxon>Pooideae</taxon>
        <taxon>Triticodae</taxon>
        <taxon>Triticeae</taxon>
        <taxon>Triticinae</taxon>
        <taxon>Aegilops</taxon>
    </lineage>
</organism>
<dbReference type="Pfam" id="PF23598">
    <property type="entry name" value="LRR_14"/>
    <property type="match status" value="1"/>
</dbReference>
<accession>N1QP66</accession>
<dbReference type="SUPFAM" id="SSF52047">
    <property type="entry name" value="RNI-like"/>
    <property type="match status" value="1"/>
</dbReference>
<protein>
    <recommendedName>
        <fullName evidence="2">Disease resistance R13L4/SHOC-2-like LRR domain-containing protein</fullName>
    </recommendedName>
</protein>
<keyword evidence="1" id="KW-0677">Repeat</keyword>
<dbReference type="Gene3D" id="3.80.10.10">
    <property type="entry name" value="Ribonuclease Inhibitor"/>
    <property type="match status" value="1"/>
</dbReference>
<sequence length="179" mass="20334">MSECFSRISSRTAPDRNSRARKFVNSGVTLQVVLSGIGLPEGIKKMKSIRTLRCWDMQKSLLEDIKGLGELTNLTELDLSTYQDVCLTLEQEDALVSSIGTLRDLKRLFLDWECRCSDPDSQMDSLHDPPPRLEELYLPNWQLIRVPKWIGELCCLQMLGLQVLHLSSDEVRVLGELPS</sequence>
<evidence type="ECO:0000313" key="3">
    <source>
        <dbReference type="EnsemblPlants" id="EMT00391"/>
    </source>
</evidence>
<evidence type="ECO:0000259" key="2">
    <source>
        <dbReference type="Pfam" id="PF23598"/>
    </source>
</evidence>